<dbReference type="CDD" id="cd21788">
    <property type="entry name" value="Rad21_Rec8_M_SpRad21p-like"/>
    <property type="match status" value="1"/>
</dbReference>
<feature type="region of interest" description="Disordered" evidence="4">
    <location>
        <begin position="140"/>
        <end position="203"/>
    </location>
</feature>
<dbReference type="GO" id="GO:0005634">
    <property type="term" value="C:nucleus"/>
    <property type="evidence" value="ECO:0007669"/>
    <property type="project" value="UniProtKB-SubCell"/>
</dbReference>
<protein>
    <submittedName>
        <fullName evidence="7">Rad21/Rec8-like protein, N-terminal</fullName>
    </submittedName>
</protein>
<evidence type="ECO:0000256" key="1">
    <source>
        <dbReference type="ARBA" id="ARBA00004123"/>
    </source>
</evidence>
<dbReference type="Pfam" id="PF04824">
    <property type="entry name" value="Rad21_Rec8"/>
    <property type="match status" value="1"/>
</dbReference>
<evidence type="ECO:0000256" key="2">
    <source>
        <dbReference type="ARBA" id="ARBA00009870"/>
    </source>
</evidence>
<dbReference type="AlphaFoldDB" id="A0A1W5CWM0"/>
<dbReference type="InterPro" id="IPR039781">
    <property type="entry name" value="Rad21/Rec8-like"/>
</dbReference>
<feature type="compositionally biased region" description="Acidic residues" evidence="4">
    <location>
        <begin position="170"/>
        <end position="188"/>
    </location>
</feature>
<dbReference type="InterPro" id="IPR036390">
    <property type="entry name" value="WH_DNA-bd_sf"/>
</dbReference>
<keyword evidence="8" id="KW-1185">Reference proteome</keyword>
<dbReference type="InterPro" id="IPR006910">
    <property type="entry name" value="Rad21_Rec8_N"/>
</dbReference>
<dbReference type="Gene3D" id="1.10.10.580">
    <property type="entry name" value="Structural maintenance of chromosome 1. Chain E"/>
    <property type="match status" value="1"/>
</dbReference>
<feature type="compositionally biased region" description="Basic and acidic residues" evidence="4">
    <location>
        <begin position="189"/>
        <end position="203"/>
    </location>
</feature>
<dbReference type="GO" id="GO:0030892">
    <property type="term" value="C:mitotic cohesin complex"/>
    <property type="evidence" value="ECO:0007669"/>
    <property type="project" value="TreeGrafter"/>
</dbReference>
<dbReference type="EMBL" id="FWEW01000594">
    <property type="protein sequence ID" value="SLM35221.1"/>
    <property type="molecule type" value="Genomic_DNA"/>
</dbReference>
<comment type="subcellular location">
    <subcellularLocation>
        <location evidence="1">Nucleus</location>
    </subcellularLocation>
</comment>
<keyword evidence="3" id="KW-0539">Nucleus</keyword>
<feature type="compositionally biased region" description="Low complexity" evidence="4">
    <location>
        <begin position="283"/>
        <end position="294"/>
    </location>
</feature>
<dbReference type="GO" id="GO:0003682">
    <property type="term" value="F:chromatin binding"/>
    <property type="evidence" value="ECO:0007669"/>
    <property type="project" value="TreeGrafter"/>
</dbReference>
<reference evidence="8" key="1">
    <citation type="submission" date="2017-03" db="EMBL/GenBank/DDBJ databases">
        <authorList>
            <person name="Sharma R."/>
            <person name="Thines M."/>
        </authorList>
    </citation>
    <scope>NUCLEOTIDE SEQUENCE [LARGE SCALE GENOMIC DNA]</scope>
</reference>
<feature type="compositionally biased region" description="Polar residues" evidence="4">
    <location>
        <begin position="144"/>
        <end position="153"/>
    </location>
</feature>
<dbReference type="PANTHER" id="PTHR12585:SF69">
    <property type="entry name" value="FI11703P"/>
    <property type="match status" value="1"/>
</dbReference>
<dbReference type="Proteomes" id="UP000192927">
    <property type="component" value="Unassembled WGS sequence"/>
</dbReference>
<evidence type="ECO:0000259" key="5">
    <source>
        <dbReference type="Pfam" id="PF04824"/>
    </source>
</evidence>
<name>A0A1W5CWM0_9LECA</name>
<organism evidence="7 8">
    <name type="scientific">Lasallia pustulata</name>
    <dbReference type="NCBI Taxonomy" id="136370"/>
    <lineage>
        <taxon>Eukaryota</taxon>
        <taxon>Fungi</taxon>
        <taxon>Dikarya</taxon>
        <taxon>Ascomycota</taxon>
        <taxon>Pezizomycotina</taxon>
        <taxon>Lecanoromycetes</taxon>
        <taxon>OSLEUM clade</taxon>
        <taxon>Umbilicariomycetidae</taxon>
        <taxon>Umbilicariales</taxon>
        <taxon>Umbilicariaceae</taxon>
        <taxon>Lasallia</taxon>
    </lineage>
</organism>
<dbReference type="InterPro" id="IPR006909">
    <property type="entry name" value="Rad21/Rec8_C_eu"/>
</dbReference>
<evidence type="ECO:0000259" key="6">
    <source>
        <dbReference type="Pfam" id="PF04825"/>
    </source>
</evidence>
<comment type="similarity">
    <text evidence="2">Belongs to the rad21 family.</text>
</comment>
<dbReference type="GO" id="GO:1990414">
    <property type="term" value="P:replication-born double-strand break repair via sister chromatid exchange"/>
    <property type="evidence" value="ECO:0007669"/>
    <property type="project" value="TreeGrafter"/>
</dbReference>
<dbReference type="SUPFAM" id="SSF46785">
    <property type="entry name" value="Winged helix' DNA-binding domain"/>
    <property type="match status" value="1"/>
</dbReference>
<feature type="domain" description="Rad21/Rec8-like protein C-terminal eukaryotic" evidence="5">
    <location>
        <begin position="544"/>
        <end position="583"/>
    </location>
</feature>
<evidence type="ECO:0000313" key="8">
    <source>
        <dbReference type="Proteomes" id="UP000192927"/>
    </source>
</evidence>
<feature type="region of interest" description="Disordered" evidence="4">
    <location>
        <begin position="474"/>
        <end position="498"/>
    </location>
</feature>
<dbReference type="PANTHER" id="PTHR12585">
    <property type="entry name" value="SCC1 / RAD21 FAMILY MEMBER"/>
    <property type="match status" value="1"/>
</dbReference>
<proteinExistence type="inferred from homology"/>
<evidence type="ECO:0000256" key="4">
    <source>
        <dbReference type="SAM" id="MobiDB-lite"/>
    </source>
</evidence>
<feature type="domain" description="Rad21/Rec8-like protein N-terminal" evidence="6">
    <location>
        <begin position="1"/>
        <end position="100"/>
    </location>
</feature>
<sequence length="623" mass="68340">MFYSETLLSKTGPLARVWLSANLERKLSKAHILQSNIESSVSAIVDRQAPMALRLSGQLLLGVVRIYSRKARYLLDDCNEALLKIKMAFRPGNVDLPANANMPNAAALTLPDVLTELDLLPPMPDESLLMTQPMDLDFGANDNDPLNWTSQGFSDPISIEQGRNEPEERPDFDDDLDLQLDIDLDDGPSIERGRDAPPPRQMEDDLITDDKFHGADDLDLDIGLDDPTRARFSTEAPSVRGNDYPPLGDEDDNMMGNGDDLVFPMEDTTAPIVAPTDDRLQRDSQSPLSSVRSSVVREHGNAIFEQEEEPSLHGPSRPKKRKLIQPDADTVIHSSQIKQQQMDRSAILKPLSFLPRDPMLLTLMQMQQNGGFVSSIMGDGRAKGWAPELRGILSIEVVRKSGELKRKRDSGVADVDEEEARAGFGKVPQLEIPEDEDFGLADEGVAFGGDNGLHDASEIRDLPADEGLRLQTEEEVLPANGNRQGSEDDDMSPLEDNFDDTTAPLIHPVDSGPVSIGTRHAVHLLRDRFGSAAEDSPSQQKKANVLFQELLPEATTTKADATKMFFEVLVLATKDAVKVEQGERELGGPLRIRGNRGLWGAWAEREAGGEIAEQATQATVAAA</sequence>
<feature type="compositionally biased region" description="Acidic residues" evidence="4">
    <location>
        <begin position="487"/>
        <end position="498"/>
    </location>
</feature>
<evidence type="ECO:0000313" key="7">
    <source>
        <dbReference type="EMBL" id="SLM35221.1"/>
    </source>
</evidence>
<feature type="region of interest" description="Disordered" evidence="4">
    <location>
        <begin position="274"/>
        <end position="322"/>
    </location>
</feature>
<accession>A0A1W5CWM0</accession>
<dbReference type="FunFam" id="1.10.10.580:FF:000004">
    <property type="entry name" value="Double-strand-break repair protein rad21"/>
    <property type="match status" value="1"/>
</dbReference>
<dbReference type="GO" id="GO:0007064">
    <property type="term" value="P:mitotic sister chromatid cohesion"/>
    <property type="evidence" value="ECO:0007669"/>
    <property type="project" value="TreeGrafter"/>
</dbReference>
<dbReference type="InterPro" id="IPR023093">
    <property type="entry name" value="ScpA-like_C"/>
</dbReference>
<evidence type="ECO:0000256" key="3">
    <source>
        <dbReference type="ARBA" id="ARBA00023242"/>
    </source>
</evidence>
<dbReference type="Pfam" id="PF04825">
    <property type="entry name" value="Rad21_Rec8_N"/>
    <property type="match status" value="1"/>
</dbReference>